<proteinExistence type="predicted"/>
<protein>
    <submittedName>
        <fullName evidence="2">Uncharacterized protein</fullName>
    </submittedName>
</protein>
<name>A0A1R1XRA5_9FUNG</name>
<evidence type="ECO:0000256" key="1">
    <source>
        <dbReference type="SAM" id="MobiDB-lite"/>
    </source>
</evidence>
<evidence type="ECO:0000313" key="2">
    <source>
        <dbReference type="EMBL" id="OMJ17170.1"/>
    </source>
</evidence>
<feature type="compositionally biased region" description="Basic and acidic residues" evidence="1">
    <location>
        <begin position="79"/>
        <end position="94"/>
    </location>
</feature>
<sequence>MPIKKYPIKKNLLPPTFQSEITSRDIPLLPTNFNYPSVSNTQKNNFISNPTKTIDSTSFLSGHPQKKPNTDNRNNSKGIIDKIKISQKDKDKNPKAPKKSKKRSYEEVESAGPENSQQYNKFESKNTNTNPKSEFEFDFQSDQKGNPVQDGSQGYQNLQNKTTIYSSLDERSRNTENNNSIYSNKLDQDKIFSENATIDDIEKFIRDNPLINYNEMFLKNSQITDAFDSHLMNGQLNIFYENNIDSNEHSNQINENNENQKFLDNFNNTHKNESIVIDESSNFTGINKYKIESNGVDSRTLYPKENTNLDIEQEASSKYSASKFDYGLPESQSLSQDVNKENVTLVIGGNDGNIFDQNNINTKLSFKSILENKTNDNTISNSITDVTSCSSLNIFESDLHPWGFHNFEEGSNESFATAIGGLCKYPTENPEIFPSYPMYNKKIEKDTESKPLEFSLNQSYQIESFLGNVGNN</sequence>
<reference evidence="3" key="1">
    <citation type="submission" date="2017-01" db="EMBL/GenBank/DDBJ databases">
        <authorList>
            <person name="Wang Y."/>
            <person name="White M."/>
            <person name="Kvist S."/>
            <person name="Moncalvo J.-M."/>
        </authorList>
    </citation>
    <scope>NUCLEOTIDE SEQUENCE [LARGE SCALE GENOMIC DNA]</scope>
    <source>
        <strain evidence="3">ID-206-W2</strain>
    </source>
</reference>
<comment type="caution">
    <text evidence="2">The sequence shown here is derived from an EMBL/GenBank/DDBJ whole genome shotgun (WGS) entry which is preliminary data.</text>
</comment>
<feature type="compositionally biased region" description="Polar residues" evidence="1">
    <location>
        <begin position="140"/>
        <end position="158"/>
    </location>
</feature>
<accession>A0A1R1XRA5</accession>
<keyword evidence="3" id="KW-1185">Reference proteome</keyword>
<dbReference type="AlphaFoldDB" id="A0A1R1XRA5"/>
<feature type="region of interest" description="Disordered" evidence="1">
    <location>
        <begin position="41"/>
        <end position="158"/>
    </location>
</feature>
<dbReference type="OrthoDB" id="5625636at2759"/>
<dbReference type="Proteomes" id="UP000187429">
    <property type="component" value="Unassembled WGS sequence"/>
</dbReference>
<gene>
    <name evidence="2" type="ORF">AYI69_g7531</name>
</gene>
<dbReference type="EMBL" id="LSSM01003665">
    <property type="protein sequence ID" value="OMJ17170.1"/>
    <property type="molecule type" value="Genomic_DNA"/>
</dbReference>
<feature type="compositionally biased region" description="Polar residues" evidence="1">
    <location>
        <begin position="41"/>
        <end position="60"/>
    </location>
</feature>
<organism evidence="2 3">
    <name type="scientific">Smittium culicis</name>
    <dbReference type="NCBI Taxonomy" id="133412"/>
    <lineage>
        <taxon>Eukaryota</taxon>
        <taxon>Fungi</taxon>
        <taxon>Fungi incertae sedis</taxon>
        <taxon>Zoopagomycota</taxon>
        <taxon>Kickxellomycotina</taxon>
        <taxon>Harpellomycetes</taxon>
        <taxon>Harpellales</taxon>
        <taxon>Legeriomycetaceae</taxon>
        <taxon>Smittium</taxon>
    </lineage>
</organism>
<feature type="compositionally biased region" description="Polar residues" evidence="1">
    <location>
        <begin position="113"/>
        <end position="132"/>
    </location>
</feature>
<evidence type="ECO:0000313" key="3">
    <source>
        <dbReference type="Proteomes" id="UP000187429"/>
    </source>
</evidence>